<feature type="compositionally biased region" description="Basic and acidic residues" evidence="2">
    <location>
        <begin position="79"/>
        <end position="88"/>
    </location>
</feature>
<name>K1XGT1_MARBU</name>
<feature type="compositionally biased region" description="Basic residues" evidence="2">
    <location>
        <begin position="1"/>
        <end position="13"/>
    </location>
</feature>
<protein>
    <submittedName>
        <fullName evidence="3">Uncharacterized protein</fullName>
    </submittedName>
</protein>
<feature type="compositionally biased region" description="Basic and acidic residues" evidence="2">
    <location>
        <begin position="60"/>
        <end position="69"/>
    </location>
</feature>
<reference evidence="3 4" key="1">
    <citation type="journal article" date="2012" name="BMC Genomics">
        <title>Sequencing the genome of Marssonina brunnea reveals fungus-poplar co-evolution.</title>
        <authorList>
            <person name="Zhu S."/>
            <person name="Cao Y.-Z."/>
            <person name="Jiang C."/>
            <person name="Tan B.-Y."/>
            <person name="Wang Z."/>
            <person name="Feng S."/>
            <person name="Zhang L."/>
            <person name="Su X.-H."/>
            <person name="Brejova B."/>
            <person name="Vinar T."/>
            <person name="Xu M."/>
            <person name="Wang M.-X."/>
            <person name="Zhang S.-G."/>
            <person name="Huang M.-R."/>
            <person name="Wu R."/>
            <person name="Zhou Y."/>
        </authorList>
    </citation>
    <scope>NUCLEOTIDE SEQUENCE [LARGE SCALE GENOMIC DNA]</scope>
    <source>
        <strain evidence="3 4">MB_m1</strain>
    </source>
</reference>
<proteinExistence type="predicted"/>
<feature type="coiled-coil region" evidence="1">
    <location>
        <begin position="318"/>
        <end position="396"/>
    </location>
</feature>
<evidence type="ECO:0000313" key="4">
    <source>
        <dbReference type="Proteomes" id="UP000006753"/>
    </source>
</evidence>
<feature type="compositionally biased region" description="Acidic residues" evidence="2">
    <location>
        <begin position="665"/>
        <end position="679"/>
    </location>
</feature>
<feature type="region of interest" description="Disordered" evidence="2">
    <location>
        <begin position="609"/>
        <end position="679"/>
    </location>
</feature>
<dbReference type="EMBL" id="JH921430">
    <property type="protein sequence ID" value="EKD19998.1"/>
    <property type="molecule type" value="Genomic_DNA"/>
</dbReference>
<keyword evidence="1" id="KW-0175">Coiled coil</keyword>
<keyword evidence="4" id="KW-1185">Reference proteome</keyword>
<dbReference type="OrthoDB" id="10347662at2759"/>
<dbReference type="HOGENOM" id="CLU_404931_0_0_1"/>
<dbReference type="KEGG" id="mbe:MBM_01950"/>
<dbReference type="AlphaFoldDB" id="K1XGT1"/>
<feature type="region of interest" description="Disordered" evidence="2">
    <location>
        <begin position="1"/>
        <end position="104"/>
    </location>
</feature>
<organism evidence="3 4">
    <name type="scientific">Marssonina brunnea f. sp. multigermtubi (strain MB_m1)</name>
    <name type="common">Marssonina leaf spot fungus</name>
    <dbReference type="NCBI Taxonomy" id="1072389"/>
    <lineage>
        <taxon>Eukaryota</taxon>
        <taxon>Fungi</taxon>
        <taxon>Dikarya</taxon>
        <taxon>Ascomycota</taxon>
        <taxon>Pezizomycotina</taxon>
        <taxon>Leotiomycetes</taxon>
        <taxon>Helotiales</taxon>
        <taxon>Drepanopezizaceae</taxon>
        <taxon>Drepanopeziza</taxon>
    </lineage>
</organism>
<gene>
    <name evidence="3" type="ORF">MBM_01950</name>
</gene>
<dbReference type="InParanoid" id="K1XGT1"/>
<feature type="coiled-coil region" evidence="1">
    <location>
        <begin position="195"/>
        <end position="289"/>
    </location>
</feature>
<evidence type="ECO:0000313" key="3">
    <source>
        <dbReference type="EMBL" id="EKD19998.1"/>
    </source>
</evidence>
<dbReference type="GeneID" id="18757885"/>
<dbReference type="Proteomes" id="UP000006753">
    <property type="component" value="Unassembled WGS sequence"/>
</dbReference>
<accession>K1XGT1</accession>
<feature type="compositionally biased region" description="Basic and acidic residues" evidence="2">
    <location>
        <begin position="39"/>
        <end position="53"/>
    </location>
</feature>
<evidence type="ECO:0000256" key="1">
    <source>
        <dbReference type="SAM" id="Coils"/>
    </source>
</evidence>
<sequence length="679" mass="77719">MLRIKQEKKKKSPAKNAACRSQTLVLTAPACTEAGCDAPSRESEGNDEKEKKSIPPAGDAEMKRGDTFKEIIAAWEQQRAQESREPKSPENPAPSALPELAPPDMPASDFPRFAEAVVAALNSNIDRYKKLVADNKRLKSEVGDLRCLVDRMVKAGQEVADEGDRCVAEKTAECENWKEKYESERWASRKGDLLCEEQRRKILQLEDARHGLETRATTAENLVGSLTEELTELKQQFDAPRIDWATHFADLLMTRDELLEQKSKTEQELRHKTEEVEWLCEQVDEKEDELHAAEYELLEYQVWVDELESQDCDRAESIAKLKDQLSQAEKRCQALTEENAQFRAFSPAAETEKKLAIAKTTIKMLQEMQKEALTRAKTLEEEAKDAKTKIKDLEYQLDLKAPLVEVGAAIRKRFMELSRRDNLGYQGKLNRDIIEKGNAAAHGDHPAADAAVFGAGLWDHRKGKGIFHANYGMKLDDYFTANIDIESMKDKLLELRKMKSGRRSRPQRQWIELLGKALVNIGDKKSRGSYDQDAVYVALMHRFLALAKEIRKIDSEEEDEEKLPYTAKGKTGLTFREQVCIRPEGELWHAQYAVWSIQYTYKEEAVPIDWGYDDDDDDDEDEDDDDEDDEEDEDDEDPAFRRHGITYRDVANPWKLPRIDRSAEETDGDELLSLEWPEL</sequence>
<evidence type="ECO:0000256" key="2">
    <source>
        <dbReference type="SAM" id="MobiDB-lite"/>
    </source>
</evidence>
<feature type="compositionally biased region" description="Acidic residues" evidence="2">
    <location>
        <begin position="611"/>
        <end position="637"/>
    </location>
</feature>